<dbReference type="HOGENOM" id="CLU_2081501_0_0_6"/>
<dbReference type="KEGG" id="gsn:YC6258_01408"/>
<sequence>MQQIKFNVTVDTSVIPPIFVFYNENKQPTNGSVTVHGEPTEICYVLESPGYFMQKPAITDDFNHDITFTFEDNGKTLVLVDQGSRDNEDVGLQLVVESVKTGQRYASPDPRIKNKRP</sequence>
<dbReference type="Proteomes" id="UP000032266">
    <property type="component" value="Chromosome"/>
</dbReference>
<dbReference type="SUPFAM" id="SSF49503">
    <property type="entry name" value="Cupredoxins"/>
    <property type="match status" value="1"/>
</dbReference>
<accession>A0A0C5VGV7</accession>
<dbReference type="InterPro" id="IPR015078">
    <property type="entry name" value="DP-EP"/>
</dbReference>
<evidence type="ECO:0000313" key="1">
    <source>
        <dbReference type="EMBL" id="AJQ93456.1"/>
    </source>
</evidence>
<dbReference type="InterPro" id="IPR008972">
    <property type="entry name" value="Cupredoxin"/>
</dbReference>
<evidence type="ECO:0000313" key="2">
    <source>
        <dbReference type="Proteomes" id="UP000032266"/>
    </source>
</evidence>
<protein>
    <submittedName>
        <fullName evidence="1">Uncharacterized protein</fullName>
    </submittedName>
</protein>
<dbReference type="Pfam" id="PF08985">
    <property type="entry name" value="DP-EP"/>
    <property type="match status" value="1"/>
</dbReference>
<name>A0A0C5VGV7_9GAMM</name>
<dbReference type="EMBL" id="CP007142">
    <property type="protein sequence ID" value="AJQ93456.1"/>
    <property type="molecule type" value="Genomic_DNA"/>
</dbReference>
<dbReference type="AlphaFoldDB" id="A0A0C5VGV7"/>
<reference evidence="1 2" key="1">
    <citation type="submission" date="2014-01" db="EMBL/GenBank/DDBJ databases">
        <title>Full genme sequencing of cellulolytic bacterium Gynuella sunshinyii YC6258T gen. nov., sp. nov.</title>
        <authorList>
            <person name="Khan H."/>
            <person name="Chung E.J."/>
            <person name="Chung Y.R."/>
        </authorList>
    </citation>
    <scope>NUCLEOTIDE SEQUENCE [LARGE SCALE GENOMIC DNA]</scope>
    <source>
        <strain evidence="1 2">YC6258</strain>
    </source>
</reference>
<gene>
    <name evidence="1" type="ORF">YC6258_01408</name>
</gene>
<organism evidence="1 2">
    <name type="scientific">Gynuella sunshinyii YC6258</name>
    <dbReference type="NCBI Taxonomy" id="1445510"/>
    <lineage>
        <taxon>Bacteria</taxon>
        <taxon>Pseudomonadati</taxon>
        <taxon>Pseudomonadota</taxon>
        <taxon>Gammaproteobacteria</taxon>
        <taxon>Oceanospirillales</taxon>
        <taxon>Saccharospirillaceae</taxon>
        <taxon>Gynuella</taxon>
    </lineage>
</organism>
<dbReference type="Gene3D" id="2.60.40.420">
    <property type="entry name" value="Cupredoxins - blue copper proteins"/>
    <property type="match status" value="1"/>
</dbReference>
<proteinExistence type="predicted"/>
<keyword evidence="2" id="KW-1185">Reference proteome</keyword>
<dbReference type="RefSeq" id="WP_044616237.1">
    <property type="nucleotide sequence ID" value="NZ_CP007142.1"/>
</dbReference>
<dbReference type="OrthoDB" id="6335874at2"/>